<dbReference type="EC" id="1.3.99.-" evidence="14 15"/>
<evidence type="ECO:0000256" key="7">
    <source>
        <dbReference type="ARBA" id="ARBA00022692"/>
    </source>
</evidence>
<dbReference type="PIRSF" id="PIRSF004638">
    <property type="entry name" value="UCP004638"/>
    <property type="match status" value="1"/>
</dbReference>
<keyword evidence="11 14" id="KW-0408">Iron</keyword>
<evidence type="ECO:0000256" key="9">
    <source>
        <dbReference type="ARBA" id="ARBA00022989"/>
    </source>
</evidence>
<evidence type="ECO:0000256" key="13">
    <source>
        <dbReference type="ARBA" id="ARBA00048390"/>
    </source>
</evidence>
<evidence type="ECO:0000256" key="6">
    <source>
        <dbReference type="ARBA" id="ARBA00022617"/>
    </source>
</evidence>
<dbReference type="HAMAP" id="MF_02239">
    <property type="entry name" value="HemJ"/>
    <property type="match status" value="1"/>
</dbReference>
<keyword evidence="6 14" id="KW-0349">Heme</keyword>
<feature type="transmembrane region" description="Helical" evidence="14">
    <location>
        <begin position="26"/>
        <end position="46"/>
    </location>
</feature>
<keyword evidence="12 14" id="KW-0472">Membrane</keyword>
<dbReference type="InterPro" id="IPR005265">
    <property type="entry name" value="HemJ-like"/>
</dbReference>
<name>A0ABR6RB36_9BURK</name>
<evidence type="ECO:0000256" key="2">
    <source>
        <dbReference type="ARBA" id="ARBA00005073"/>
    </source>
</evidence>
<evidence type="ECO:0000313" key="16">
    <source>
        <dbReference type="EMBL" id="MBB6576361.1"/>
    </source>
</evidence>
<evidence type="ECO:0000256" key="14">
    <source>
        <dbReference type="HAMAP-Rule" id="MF_02239"/>
    </source>
</evidence>
<gene>
    <name evidence="16" type="ORF">HNP33_000409</name>
</gene>
<evidence type="ECO:0000256" key="4">
    <source>
        <dbReference type="ARBA" id="ARBA00017504"/>
    </source>
</evidence>
<evidence type="ECO:0000256" key="1">
    <source>
        <dbReference type="ARBA" id="ARBA00004651"/>
    </source>
</evidence>
<reference evidence="16 17" key="1">
    <citation type="submission" date="2020-08" db="EMBL/GenBank/DDBJ databases">
        <title>Functional genomics of gut bacteria from endangered species of beetles.</title>
        <authorList>
            <person name="Carlos-Shanley C."/>
        </authorList>
    </citation>
    <scope>NUCLEOTIDE SEQUENCE [LARGE SCALE GENOMIC DNA]</scope>
    <source>
        <strain evidence="16 17">S00124</strain>
    </source>
</reference>
<keyword evidence="7 14" id="KW-0812">Transmembrane</keyword>
<dbReference type="PANTHER" id="PTHR40255:SF1">
    <property type="entry name" value="PROTOPORPHYRINOGEN IX OXIDASE"/>
    <property type="match status" value="1"/>
</dbReference>
<comment type="subunit">
    <text evidence="14">Homodimer.</text>
</comment>
<evidence type="ECO:0000256" key="15">
    <source>
        <dbReference type="PIRNR" id="PIRNR004638"/>
    </source>
</evidence>
<accession>A0ABR6RB36</accession>
<dbReference type="Proteomes" id="UP000562492">
    <property type="component" value="Unassembled WGS sequence"/>
</dbReference>
<evidence type="ECO:0000256" key="8">
    <source>
        <dbReference type="ARBA" id="ARBA00022723"/>
    </source>
</evidence>
<dbReference type="PANTHER" id="PTHR40255">
    <property type="entry name" value="UPF0093 MEMBRANE PROTEIN SLR1790"/>
    <property type="match status" value="1"/>
</dbReference>
<dbReference type="EMBL" id="JACHKZ010000002">
    <property type="protein sequence ID" value="MBB6576361.1"/>
    <property type="molecule type" value="Genomic_DNA"/>
</dbReference>
<comment type="similarity">
    <text evidence="3 14 15">Belongs to the HemJ family.</text>
</comment>
<comment type="subcellular location">
    <subcellularLocation>
        <location evidence="1 14">Cell membrane</location>
        <topology evidence="1 14">Multi-pass membrane protein</topology>
    </subcellularLocation>
</comment>
<feature type="binding site" description="axial binding residue" evidence="14">
    <location>
        <position position="32"/>
    </location>
    <ligand>
        <name>heme</name>
        <dbReference type="ChEBI" id="CHEBI:30413"/>
    </ligand>
    <ligandPart>
        <name>Fe</name>
        <dbReference type="ChEBI" id="CHEBI:18248"/>
    </ligandPart>
</feature>
<evidence type="ECO:0000256" key="5">
    <source>
        <dbReference type="ARBA" id="ARBA00022475"/>
    </source>
</evidence>
<feature type="binding site" description="axial binding residue" evidence="14">
    <location>
        <position position="107"/>
    </location>
    <ligand>
        <name>heme</name>
        <dbReference type="ChEBI" id="CHEBI:30413"/>
    </ligand>
    <ligandPart>
        <name>Fe</name>
        <dbReference type="ChEBI" id="CHEBI:18248"/>
    </ligandPart>
</feature>
<keyword evidence="9 14" id="KW-1133">Transmembrane helix</keyword>
<evidence type="ECO:0000256" key="10">
    <source>
        <dbReference type="ARBA" id="ARBA00023002"/>
    </source>
</evidence>
<proteinExistence type="inferred from homology"/>
<feature type="transmembrane region" description="Helical" evidence="14">
    <location>
        <begin position="106"/>
        <end position="126"/>
    </location>
</feature>
<comment type="cofactor">
    <cofactor evidence="14 15">
        <name>heme b</name>
        <dbReference type="ChEBI" id="CHEBI:60344"/>
    </cofactor>
    <text evidence="14 15">Binds 1 heme b (iron(II)-protoporphyrin IX) group per subunit.</text>
</comment>
<protein>
    <recommendedName>
        <fullName evidence="4 14">Protoporphyrinogen IX oxidase</fullName>
        <shortName evidence="14">PPO</shortName>
        <ecNumber evidence="14 15">1.3.99.-</ecNumber>
    </recommendedName>
</protein>
<keyword evidence="17" id="KW-1185">Reference proteome</keyword>
<evidence type="ECO:0000256" key="3">
    <source>
        <dbReference type="ARBA" id="ARBA00006501"/>
    </source>
</evidence>
<evidence type="ECO:0000256" key="11">
    <source>
        <dbReference type="ARBA" id="ARBA00023004"/>
    </source>
</evidence>
<keyword evidence="10 14" id="KW-0560">Oxidoreductase</keyword>
<comment type="catalytic activity">
    <reaction evidence="13 14 15">
        <text>protoporphyrinogen IX + 3 A = protoporphyrin IX + 3 AH2</text>
        <dbReference type="Rhea" id="RHEA:62000"/>
        <dbReference type="ChEBI" id="CHEBI:13193"/>
        <dbReference type="ChEBI" id="CHEBI:17499"/>
        <dbReference type="ChEBI" id="CHEBI:57306"/>
        <dbReference type="ChEBI" id="CHEBI:57307"/>
    </reaction>
</comment>
<keyword evidence="5 14" id="KW-1003">Cell membrane</keyword>
<evidence type="ECO:0000256" key="12">
    <source>
        <dbReference type="ARBA" id="ARBA00023136"/>
    </source>
</evidence>
<feature type="transmembrane region" description="Helical" evidence="14">
    <location>
        <begin position="138"/>
        <end position="160"/>
    </location>
</feature>
<comment type="caution">
    <text evidence="16">The sequence shown here is derived from an EMBL/GenBank/DDBJ whole genome shotgun (WGS) entry which is preliminary data.</text>
</comment>
<feature type="transmembrane region" description="Helical" evidence="14">
    <location>
        <begin position="74"/>
        <end position="94"/>
    </location>
</feature>
<comment type="function">
    <text evidence="14 15">Catalyzes the oxidation of protoporphyrinogen IX to protoporphyrin IX.</text>
</comment>
<dbReference type="Pfam" id="PF03653">
    <property type="entry name" value="UPF0093"/>
    <property type="match status" value="1"/>
</dbReference>
<organism evidence="16 17">
    <name type="scientific">Comamonas odontotermitis</name>
    <dbReference type="NCBI Taxonomy" id="379895"/>
    <lineage>
        <taxon>Bacteria</taxon>
        <taxon>Pseudomonadati</taxon>
        <taxon>Pseudomonadota</taxon>
        <taxon>Betaproteobacteria</taxon>
        <taxon>Burkholderiales</taxon>
        <taxon>Comamonadaceae</taxon>
        <taxon>Comamonas</taxon>
    </lineage>
</organism>
<sequence length="163" mass="18689">MTCIKIASAVFFCHSYGVSYYTWGMLWIKAFHIVFVASWFAGLFYLPRIFVNLAMVPADSQAERERLLLMARKLLRFMTMIAVLALGLGLWLWLGWWRGAGGWLHAKLLIVALIIGYHHACAVLLRKIANGTDRHSHVWYRWFNEVPVLLLIAAVILAVVKPF</sequence>
<keyword evidence="8 14" id="KW-0479">Metal-binding</keyword>
<evidence type="ECO:0000313" key="17">
    <source>
        <dbReference type="Proteomes" id="UP000562492"/>
    </source>
</evidence>
<comment type="pathway">
    <text evidence="2 14 15">Porphyrin-containing compound metabolism; protoporphyrin-IX biosynthesis; protoporphyrin-IX from protoporphyrinogen-IX: step 1/1.</text>
</comment>